<sequence>MPGIVDRRAVTGVLLALLSAATFGTSGSFAASLIAAGWTPGAAVTWRICLAAAVLTAPAVVQMRGRWRDLVAQWRVVVLYGLLAVAGAQLFFFNAVAHLSVGVALLLEYLGVLLVVGWLWLRHGRRPQRLTVLGAALAIVGLVLVLDLTGAQRVDPVGVFWGLAAAVGLAAYFLISSRTEDGLPPLVTAWAGLTVGGIVLVAAAIAGIVPFAAPRVQVEIFGGSAPWWVPVLCLSLVAAVIAYIAGIGAARLLGPTVASFLGLIEVLAAVLFAWLMLGQTPVAIQIAGGVLILGGVVLVRIDDLRRDRLTAREPAATP</sequence>
<dbReference type="GO" id="GO:0016020">
    <property type="term" value="C:membrane"/>
    <property type="evidence" value="ECO:0007669"/>
    <property type="project" value="UniProtKB-SubCell"/>
</dbReference>
<keyword evidence="5 6" id="KW-0472">Membrane</keyword>
<feature type="domain" description="EamA" evidence="7">
    <location>
        <begin position="158"/>
        <end position="299"/>
    </location>
</feature>
<protein>
    <submittedName>
        <fullName evidence="8">EamA family transporter</fullName>
    </submittedName>
</protein>
<dbReference type="Pfam" id="PF00892">
    <property type="entry name" value="EamA"/>
    <property type="match status" value="2"/>
</dbReference>
<evidence type="ECO:0000256" key="4">
    <source>
        <dbReference type="ARBA" id="ARBA00022989"/>
    </source>
</evidence>
<dbReference type="PANTHER" id="PTHR32322">
    <property type="entry name" value="INNER MEMBRANE TRANSPORTER"/>
    <property type="match status" value="1"/>
</dbReference>
<gene>
    <name evidence="8" type="ORF">GIS00_02835</name>
</gene>
<feature type="transmembrane region" description="Helical" evidence="6">
    <location>
        <begin position="225"/>
        <end position="245"/>
    </location>
</feature>
<dbReference type="Proteomes" id="UP000460221">
    <property type="component" value="Unassembled WGS sequence"/>
</dbReference>
<keyword evidence="3 6" id="KW-0812">Transmembrane</keyword>
<evidence type="ECO:0000256" key="5">
    <source>
        <dbReference type="ARBA" id="ARBA00023136"/>
    </source>
</evidence>
<feature type="transmembrane region" description="Helical" evidence="6">
    <location>
        <begin position="282"/>
        <end position="301"/>
    </location>
</feature>
<dbReference type="InterPro" id="IPR000620">
    <property type="entry name" value="EamA_dom"/>
</dbReference>
<name>A0A7K1FFI4_9ACTN</name>
<feature type="domain" description="EamA" evidence="7">
    <location>
        <begin position="11"/>
        <end position="146"/>
    </location>
</feature>
<dbReference type="RefSeq" id="WP_154766864.1">
    <property type="nucleotide sequence ID" value="NZ_WLYK01000001.1"/>
</dbReference>
<dbReference type="InterPro" id="IPR037185">
    <property type="entry name" value="EmrE-like"/>
</dbReference>
<proteinExistence type="inferred from homology"/>
<comment type="similarity">
    <text evidence="2">Belongs to the EamA transporter family.</text>
</comment>
<keyword evidence="4 6" id="KW-1133">Transmembrane helix</keyword>
<dbReference type="EMBL" id="WLYK01000001">
    <property type="protein sequence ID" value="MTD12881.1"/>
    <property type="molecule type" value="Genomic_DNA"/>
</dbReference>
<feature type="transmembrane region" description="Helical" evidence="6">
    <location>
        <begin position="187"/>
        <end position="213"/>
    </location>
</feature>
<evidence type="ECO:0000256" key="2">
    <source>
        <dbReference type="ARBA" id="ARBA00007362"/>
    </source>
</evidence>
<feature type="transmembrane region" description="Helical" evidence="6">
    <location>
        <begin position="40"/>
        <end position="61"/>
    </location>
</feature>
<evidence type="ECO:0000313" key="8">
    <source>
        <dbReference type="EMBL" id="MTD12881.1"/>
    </source>
</evidence>
<evidence type="ECO:0000256" key="3">
    <source>
        <dbReference type="ARBA" id="ARBA00022692"/>
    </source>
</evidence>
<dbReference type="InterPro" id="IPR050638">
    <property type="entry name" value="AA-Vitamin_Transporters"/>
</dbReference>
<dbReference type="PANTHER" id="PTHR32322:SF2">
    <property type="entry name" value="EAMA DOMAIN-CONTAINING PROTEIN"/>
    <property type="match status" value="1"/>
</dbReference>
<evidence type="ECO:0000256" key="1">
    <source>
        <dbReference type="ARBA" id="ARBA00004141"/>
    </source>
</evidence>
<comment type="caution">
    <text evidence="8">The sequence shown here is derived from an EMBL/GenBank/DDBJ whole genome shotgun (WGS) entry which is preliminary data.</text>
</comment>
<accession>A0A7K1FFI4</accession>
<dbReference type="SUPFAM" id="SSF103481">
    <property type="entry name" value="Multidrug resistance efflux transporter EmrE"/>
    <property type="match status" value="2"/>
</dbReference>
<reference evidence="8 9" key="1">
    <citation type="submission" date="2019-11" db="EMBL/GenBank/DDBJ databases">
        <authorList>
            <person name="Jiang L.-Q."/>
        </authorList>
    </citation>
    <scope>NUCLEOTIDE SEQUENCE [LARGE SCALE GENOMIC DNA]</scope>
    <source>
        <strain evidence="8 9">YIM 132087</strain>
    </source>
</reference>
<feature type="transmembrane region" description="Helical" evidence="6">
    <location>
        <begin position="130"/>
        <end position="151"/>
    </location>
</feature>
<evidence type="ECO:0000259" key="7">
    <source>
        <dbReference type="Pfam" id="PF00892"/>
    </source>
</evidence>
<feature type="transmembrane region" description="Helical" evidence="6">
    <location>
        <begin position="257"/>
        <end position="276"/>
    </location>
</feature>
<dbReference type="AlphaFoldDB" id="A0A7K1FFI4"/>
<organism evidence="8 9">
    <name type="scientific">Nakamurella alba</name>
    <dbReference type="NCBI Taxonomy" id="2665158"/>
    <lineage>
        <taxon>Bacteria</taxon>
        <taxon>Bacillati</taxon>
        <taxon>Actinomycetota</taxon>
        <taxon>Actinomycetes</taxon>
        <taxon>Nakamurellales</taxon>
        <taxon>Nakamurellaceae</taxon>
        <taxon>Nakamurella</taxon>
    </lineage>
</organism>
<feature type="transmembrane region" description="Helical" evidence="6">
    <location>
        <begin position="157"/>
        <end position="175"/>
    </location>
</feature>
<evidence type="ECO:0000313" key="9">
    <source>
        <dbReference type="Proteomes" id="UP000460221"/>
    </source>
</evidence>
<keyword evidence="9" id="KW-1185">Reference proteome</keyword>
<comment type="subcellular location">
    <subcellularLocation>
        <location evidence="1">Membrane</location>
        <topology evidence="1">Multi-pass membrane protein</topology>
    </subcellularLocation>
</comment>
<feature type="transmembrane region" description="Helical" evidence="6">
    <location>
        <begin position="99"/>
        <end position="121"/>
    </location>
</feature>
<evidence type="ECO:0000256" key="6">
    <source>
        <dbReference type="SAM" id="Phobius"/>
    </source>
</evidence>
<feature type="transmembrane region" description="Helical" evidence="6">
    <location>
        <begin position="73"/>
        <end position="93"/>
    </location>
</feature>